<evidence type="ECO:0000259" key="1">
    <source>
        <dbReference type="Pfam" id="PF01370"/>
    </source>
</evidence>
<evidence type="ECO:0000313" key="2">
    <source>
        <dbReference type="EMBL" id="PWR00008.1"/>
    </source>
</evidence>
<dbReference type="Gene3D" id="3.40.50.720">
    <property type="entry name" value="NAD(P)-binding Rossmann-like Domain"/>
    <property type="match status" value="1"/>
</dbReference>
<dbReference type="PANTHER" id="PTHR48079">
    <property type="entry name" value="PROTEIN YEEZ"/>
    <property type="match status" value="1"/>
</dbReference>
<dbReference type="Proteomes" id="UP000245539">
    <property type="component" value="Unassembled WGS sequence"/>
</dbReference>
<dbReference type="PANTHER" id="PTHR48079:SF6">
    <property type="entry name" value="NAD(P)-BINDING DOMAIN-CONTAINING PROTEIN-RELATED"/>
    <property type="match status" value="1"/>
</dbReference>
<comment type="caution">
    <text evidence="2">The sequence shown here is derived from an EMBL/GenBank/DDBJ whole genome shotgun (WGS) entry which is preliminary data.</text>
</comment>
<dbReference type="GO" id="GO:0004029">
    <property type="term" value="F:aldehyde dehydrogenase (NAD+) activity"/>
    <property type="evidence" value="ECO:0007669"/>
    <property type="project" value="TreeGrafter"/>
</dbReference>
<dbReference type="Pfam" id="PF01370">
    <property type="entry name" value="Epimerase"/>
    <property type="match status" value="1"/>
</dbReference>
<feature type="domain" description="NAD-dependent epimerase/dehydratase" evidence="1">
    <location>
        <begin position="92"/>
        <end position="207"/>
    </location>
</feature>
<organism evidence="2 3">
    <name type="scientific">Leucothrix pacifica</name>
    <dbReference type="NCBI Taxonomy" id="1247513"/>
    <lineage>
        <taxon>Bacteria</taxon>
        <taxon>Pseudomonadati</taxon>
        <taxon>Pseudomonadota</taxon>
        <taxon>Gammaproteobacteria</taxon>
        <taxon>Thiotrichales</taxon>
        <taxon>Thiotrichaceae</taxon>
        <taxon>Leucothrix</taxon>
    </lineage>
</organism>
<dbReference type="GO" id="GO:0005737">
    <property type="term" value="C:cytoplasm"/>
    <property type="evidence" value="ECO:0007669"/>
    <property type="project" value="TreeGrafter"/>
</dbReference>
<name>A0A317CP73_9GAMM</name>
<protein>
    <submittedName>
        <fullName evidence="2">NAD(P)-dependent oxidoreductase</fullName>
    </submittedName>
</protein>
<dbReference type="InterPro" id="IPR051783">
    <property type="entry name" value="NAD(P)-dependent_oxidoreduct"/>
</dbReference>
<dbReference type="InterPro" id="IPR036291">
    <property type="entry name" value="NAD(P)-bd_dom_sf"/>
</dbReference>
<proteinExistence type="predicted"/>
<gene>
    <name evidence="2" type="ORF">DKW60_03815</name>
</gene>
<keyword evidence="3" id="KW-1185">Reference proteome</keyword>
<dbReference type="SUPFAM" id="SSF51735">
    <property type="entry name" value="NAD(P)-binding Rossmann-fold domains"/>
    <property type="match status" value="1"/>
</dbReference>
<dbReference type="InterPro" id="IPR001509">
    <property type="entry name" value="Epimerase_deHydtase"/>
</dbReference>
<dbReference type="OrthoDB" id="9808276at2"/>
<reference evidence="2 3" key="1">
    <citation type="submission" date="2018-05" db="EMBL/GenBank/DDBJ databases">
        <title>Leucothrix arctica sp. nov., isolated from Arctic seawater.</title>
        <authorList>
            <person name="Choi A."/>
            <person name="Baek K."/>
        </authorList>
    </citation>
    <scope>NUCLEOTIDE SEQUENCE [LARGE SCALE GENOMIC DNA]</scope>
    <source>
        <strain evidence="2 3">JCM 18388</strain>
    </source>
</reference>
<dbReference type="AlphaFoldDB" id="A0A317CP73"/>
<dbReference type="CDD" id="cd05266">
    <property type="entry name" value="SDR_a4"/>
    <property type="match status" value="1"/>
</dbReference>
<dbReference type="EMBL" id="QGKM01000006">
    <property type="protein sequence ID" value="PWR00008.1"/>
    <property type="molecule type" value="Genomic_DNA"/>
</dbReference>
<accession>A0A317CP73</accession>
<sequence>MGCGDIGLRVAKLISELYQNVPHRTSALIRQESSAERCKQAGLEILLHDLDDPSPLDVTSFENASVYYFAPPPKTGDIDTRLQYFLNQTAGAPKRIVLISTTGVYGNSDGQWVDEETPANPQTDRAKRRLSAENQVYQWATTYQREYIILRVPGIYAKDRLPLERLKKGLPVVQESEAAFTNRIHADDLARICIAAMESDINGEIFNTTDGHPGTMVEYFNKVADFAGLERPPQISLAEAKLKLSKGMLSYAMESRRIRNDKLLKLLDIELSYPTLEDGLK</sequence>
<evidence type="ECO:0000313" key="3">
    <source>
        <dbReference type="Proteomes" id="UP000245539"/>
    </source>
</evidence>